<keyword evidence="6 8" id="KW-1133">Transmembrane helix</keyword>
<evidence type="ECO:0000256" key="3">
    <source>
        <dbReference type="ARBA" id="ARBA00009045"/>
    </source>
</evidence>
<dbReference type="HOGENOM" id="CLU_011531_0_0_1"/>
<keyword evidence="5 8" id="KW-0378">Hydrolase</keyword>
<evidence type="ECO:0000256" key="4">
    <source>
        <dbReference type="ARBA" id="ARBA00022692"/>
    </source>
</evidence>
<dbReference type="Gramene" id="ERN20683">
    <property type="protein sequence ID" value="ERN20683"/>
    <property type="gene ID" value="AMTR_s00070p00195850"/>
</dbReference>
<keyword evidence="8" id="KW-0645">Protease</keyword>
<comment type="catalytic activity">
    <reaction evidence="1 8">
        <text>Cleaves type-1 transmembrane domains using a catalytic dyad composed of serine and histidine that are contributed by different transmembrane domains.</text>
        <dbReference type="EC" id="3.4.21.105"/>
    </reaction>
</comment>
<comment type="caution">
    <text evidence="8">Lacks conserved residue(s) required for the propagation of feature annotation.</text>
</comment>
<dbReference type="STRING" id="13333.U5DJ94"/>
<keyword evidence="7 8" id="KW-0472">Membrane</keyword>
<evidence type="ECO:0000256" key="7">
    <source>
        <dbReference type="ARBA" id="ARBA00023136"/>
    </source>
</evidence>
<gene>
    <name evidence="10" type="ORF">AMTR_s00070p00195850</name>
</gene>
<dbReference type="GO" id="GO:0004252">
    <property type="term" value="F:serine-type endopeptidase activity"/>
    <property type="evidence" value="ECO:0007669"/>
    <property type="project" value="InterPro"/>
</dbReference>
<dbReference type="SUPFAM" id="SSF144091">
    <property type="entry name" value="Rhomboid-like"/>
    <property type="match status" value="1"/>
</dbReference>
<dbReference type="PANTHER" id="PTHR22936:SF75">
    <property type="entry name" value="RHOMBOID-LIKE PROTEIN 8"/>
    <property type="match status" value="1"/>
</dbReference>
<dbReference type="Pfam" id="PF01694">
    <property type="entry name" value="Rhomboid"/>
    <property type="match status" value="1"/>
</dbReference>
<feature type="domain" description="Peptidase S54 rhomboid" evidence="9">
    <location>
        <begin position="124"/>
        <end position="260"/>
    </location>
</feature>
<dbReference type="GO" id="GO:0012505">
    <property type="term" value="C:endomembrane system"/>
    <property type="evidence" value="ECO:0007669"/>
    <property type="project" value="UniProtKB-ARBA"/>
</dbReference>
<dbReference type="InterPro" id="IPR035952">
    <property type="entry name" value="Rhomboid-like_sf"/>
</dbReference>
<dbReference type="FunFam" id="1.20.1540.10:FF:000019">
    <property type="entry name" value="RHOMBOID-like protein"/>
    <property type="match status" value="1"/>
</dbReference>
<keyword evidence="11" id="KW-1185">Reference proteome</keyword>
<reference evidence="11" key="1">
    <citation type="journal article" date="2013" name="Science">
        <title>The Amborella genome and the evolution of flowering plants.</title>
        <authorList>
            <consortium name="Amborella Genome Project"/>
        </authorList>
    </citation>
    <scope>NUCLEOTIDE SEQUENCE [LARGE SCALE GENOMIC DNA]</scope>
</reference>
<keyword evidence="8" id="KW-0720">Serine protease</keyword>
<evidence type="ECO:0000256" key="8">
    <source>
        <dbReference type="RuleBase" id="RU362115"/>
    </source>
</evidence>
<dbReference type="GO" id="GO:0005737">
    <property type="term" value="C:cytoplasm"/>
    <property type="evidence" value="ECO:0007669"/>
    <property type="project" value="UniProtKB-ARBA"/>
</dbReference>
<evidence type="ECO:0000256" key="5">
    <source>
        <dbReference type="ARBA" id="ARBA00022801"/>
    </source>
</evidence>
<dbReference type="GO" id="GO:0006508">
    <property type="term" value="P:proteolysis"/>
    <property type="evidence" value="ECO:0007669"/>
    <property type="project" value="UniProtKB-KW"/>
</dbReference>
<dbReference type="GO" id="GO:0016020">
    <property type="term" value="C:membrane"/>
    <property type="evidence" value="ECO:0007669"/>
    <property type="project" value="UniProtKB-SubCell"/>
</dbReference>
<feature type="transmembrane region" description="Helical" evidence="8">
    <location>
        <begin position="190"/>
        <end position="208"/>
    </location>
</feature>
<dbReference type="eggNOG" id="KOG2289">
    <property type="taxonomic scope" value="Eukaryota"/>
</dbReference>
<protein>
    <recommendedName>
        <fullName evidence="8">RHOMBOID-like protein</fullName>
        <ecNumber evidence="8">3.4.21.105</ecNumber>
    </recommendedName>
</protein>
<comment type="subcellular location">
    <subcellularLocation>
        <location evidence="2 8">Membrane</location>
        <topology evidence="2 8">Multi-pass membrane protein</topology>
    </subcellularLocation>
</comment>
<feature type="transmembrane region" description="Helical" evidence="8">
    <location>
        <begin position="166"/>
        <end position="184"/>
    </location>
</feature>
<dbReference type="PANTHER" id="PTHR22936">
    <property type="entry name" value="RHOMBOID-RELATED"/>
    <property type="match status" value="1"/>
</dbReference>
<dbReference type="EC" id="3.4.21.105" evidence="8"/>
<dbReference type="Proteomes" id="UP000017836">
    <property type="component" value="Unassembled WGS sequence"/>
</dbReference>
<accession>U5DJ94</accession>
<dbReference type="Gene3D" id="1.20.1540.10">
    <property type="entry name" value="Rhomboid-like"/>
    <property type="match status" value="1"/>
</dbReference>
<evidence type="ECO:0000259" key="9">
    <source>
        <dbReference type="Pfam" id="PF01694"/>
    </source>
</evidence>
<evidence type="ECO:0000313" key="11">
    <source>
        <dbReference type="Proteomes" id="UP000017836"/>
    </source>
</evidence>
<dbReference type="AlphaFoldDB" id="U5DJ94"/>
<comment type="function">
    <text evidence="8">Serine protease involved in intramembrane proteolysis.</text>
</comment>
<feature type="transmembrane region" description="Helical" evidence="8">
    <location>
        <begin position="293"/>
        <end position="317"/>
    </location>
</feature>
<name>U5DJ94_AMBTC</name>
<sequence length="387" mass="43519">MGGTHQELDIESKVSSWEDRFRYGVADSWDSESMGMVRVRYFKARFRWKEKTWVISLFVVLSLVAFIATMFVNDCPTNSHGDCILKSLHRFSFQPLDENPLLGPSSSTLRDIGALQGTKMWKQHEQWRLVTCIWLHAGVFHLVVNLSSIIFIGIRLEKEFGPLRIAIIYTLSACFGSLVSALFVQNCPAVGASAPTFGLLGAMLSGLIRNWSIYADKFPAFMALSFITTINLFLGLLPHVDNFANIGGFLSGILLGFMLFTDPQVRQFDGKMAPYDHHMKSSIKFEHKLDKPALRIVSLVIFLLGLIGALLSGVYGINANQYCSWCRYLNCVPIKKWSCNEKDSACEAYVSNGEVTLTCDVDGKFRTYPFAHMSKARMRDLCNHLCS</sequence>
<organism evidence="10 11">
    <name type="scientific">Amborella trichopoda</name>
    <dbReference type="NCBI Taxonomy" id="13333"/>
    <lineage>
        <taxon>Eukaryota</taxon>
        <taxon>Viridiplantae</taxon>
        <taxon>Streptophyta</taxon>
        <taxon>Embryophyta</taxon>
        <taxon>Tracheophyta</taxon>
        <taxon>Spermatophyta</taxon>
        <taxon>Magnoliopsida</taxon>
        <taxon>Amborellales</taxon>
        <taxon>Amborellaceae</taxon>
        <taxon>Amborella</taxon>
    </lineage>
</organism>
<dbReference type="InterPro" id="IPR002610">
    <property type="entry name" value="Peptidase_S54_rhomboid-like"/>
</dbReference>
<dbReference type="InterPro" id="IPR022764">
    <property type="entry name" value="Peptidase_S54_rhomboid_dom"/>
</dbReference>
<dbReference type="EMBL" id="KI392058">
    <property type="protein sequence ID" value="ERN20683.1"/>
    <property type="molecule type" value="Genomic_DNA"/>
</dbReference>
<comment type="similarity">
    <text evidence="3 8">Belongs to the peptidase S54 family.</text>
</comment>
<evidence type="ECO:0000313" key="10">
    <source>
        <dbReference type="EMBL" id="ERN20683.1"/>
    </source>
</evidence>
<dbReference type="OMA" id="INSYCTW"/>
<feature type="transmembrane region" description="Helical" evidence="8">
    <location>
        <begin position="220"/>
        <end position="237"/>
    </location>
</feature>
<keyword evidence="4 8" id="KW-0812">Transmembrane</keyword>
<feature type="transmembrane region" description="Helical" evidence="8">
    <location>
        <begin position="53"/>
        <end position="72"/>
    </location>
</feature>
<feature type="transmembrane region" description="Helical" evidence="8">
    <location>
        <begin position="133"/>
        <end position="154"/>
    </location>
</feature>
<proteinExistence type="inferred from homology"/>
<evidence type="ECO:0000256" key="2">
    <source>
        <dbReference type="ARBA" id="ARBA00004141"/>
    </source>
</evidence>
<evidence type="ECO:0000256" key="6">
    <source>
        <dbReference type="ARBA" id="ARBA00022989"/>
    </source>
</evidence>
<evidence type="ECO:0000256" key="1">
    <source>
        <dbReference type="ARBA" id="ARBA00000156"/>
    </source>
</evidence>